<protein>
    <submittedName>
        <fullName evidence="2">Uncharacterized protein</fullName>
    </submittedName>
</protein>
<comment type="caution">
    <text evidence="2">The sequence shown here is derived from an EMBL/GenBank/DDBJ whole genome shotgun (WGS) entry which is preliminary data.</text>
</comment>
<evidence type="ECO:0000313" key="3">
    <source>
        <dbReference type="Proteomes" id="UP001447188"/>
    </source>
</evidence>
<dbReference type="Proteomes" id="UP001447188">
    <property type="component" value="Unassembled WGS sequence"/>
</dbReference>
<accession>A0ABR3G9P2</accession>
<sequence>MATCTNTYPVGIFDQDLRNAGMHAVNRLNIVLQETLGRLEHLTAGVQATQVDTVKNLDQMTLRLEVAVADAAGVVRVAASTLDSALQRSTDLLDQTAVIVVKTVAVVIMLQFTWFMFKVLYSDYGARKSMCKSLVLGLVGVGVACGLTKVMFS</sequence>
<keyword evidence="1" id="KW-1133">Transmembrane helix</keyword>
<evidence type="ECO:0000256" key="1">
    <source>
        <dbReference type="SAM" id="Phobius"/>
    </source>
</evidence>
<organism evidence="2 3">
    <name type="scientific">Discina gigas</name>
    <dbReference type="NCBI Taxonomy" id="1032678"/>
    <lineage>
        <taxon>Eukaryota</taxon>
        <taxon>Fungi</taxon>
        <taxon>Dikarya</taxon>
        <taxon>Ascomycota</taxon>
        <taxon>Pezizomycotina</taxon>
        <taxon>Pezizomycetes</taxon>
        <taxon>Pezizales</taxon>
        <taxon>Discinaceae</taxon>
        <taxon>Discina</taxon>
    </lineage>
</organism>
<keyword evidence="1" id="KW-0812">Transmembrane</keyword>
<feature type="transmembrane region" description="Helical" evidence="1">
    <location>
        <begin position="99"/>
        <end position="121"/>
    </location>
</feature>
<keyword evidence="1" id="KW-0472">Membrane</keyword>
<evidence type="ECO:0000313" key="2">
    <source>
        <dbReference type="EMBL" id="KAL0632583.1"/>
    </source>
</evidence>
<feature type="transmembrane region" description="Helical" evidence="1">
    <location>
        <begin position="133"/>
        <end position="152"/>
    </location>
</feature>
<dbReference type="EMBL" id="JBBBZM010000161">
    <property type="protein sequence ID" value="KAL0632583.1"/>
    <property type="molecule type" value="Genomic_DNA"/>
</dbReference>
<keyword evidence="3" id="KW-1185">Reference proteome</keyword>
<name>A0ABR3G9P2_9PEZI</name>
<proteinExistence type="predicted"/>
<reference evidence="2 3" key="1">
    <citation type="submission" date="2024-02" db="EMBL/GenBank/DDBJ databases">
        <title>Discinaceae phylogenomics.</title>
        <authorList>
            <person name="Dirks A.C."/>
            <person name="James T.Y."/>
        </authorList>
    </citation>
    <scope>NUCLEOTIDE SEQUENCE [LARGE SCALE GENOMIC DNA]</scope>
    <source>
        <strain evidence="2 3">ACD0624</strain>
    </source>
</reference>
<gene>
    <name evidence="2" type="ORF">Q9L58_008514</name>
</gene>